<name>A0ACB5T5M5_AMBMO</name>
<comment type="caution">
    <text evidence="1">The sequence shown here is derived from an EMBL/GenBank/DDBJ whole genome shotgun (WGS) entry which is preliminary data.</text>
</comment>
<evidence type="ECO:0000313" key="1">
    <source>
        <dbReference type="EMBL" id="GME82117.1"/>
    </source>
</evidence>
<protein>
    <submittedName>
        <fullName evidence="1">Unnamed protein product</fullName>
    </submittedName>
</protein>
<reference evidence="1" key="1">
    <citation type="submission" date="2023-04" db="EMBL/GenBank/DDBJ databases">
        <title>Ambrosiozyma monospora NBRC 10751.</title>
        <authorList>
            <person name="Ichikawa N."/>
            <person name="Sato H."/>
            <person name="Tonouchi N."/>
        </authorList>
    </citation>
    <scope>NUCLEOTIDE SEQUENCE</scope>
    <source>
        <strain evidence="1">NBRC 10751</strain>
    </source>
</reference>
<sequence>MYTTGEYSYDGSRGTSTVQVGFGVSVDSKGTGETGMDALVKVHPRTDVGEGEYEIPVQWVYSAVPIPATLGGDVPLSTLLDSDTDTQTHHTEADATPSVTSTLPPATSSPVVSIDVNVPESLTINVARFSAINDDLHYVPQGETFFGNGEIIFSQTQIKLDDSGKFDAVATLDSHYSNIKYVATADNKDKTLYPVEVSVAYTYEGVAEAFMPQITGTAARDGKKVKRAGGGSRTFKATYDTKMSTSITHNTLTSTKMVSPATTVTVGKATGTTTGAGAAATGAGATGTTGGATGDVTPKEQTSGDDNQQQQETSSSNGSNGEQTSSSPAGAGLGAPTQNGKTTVSQSSSAAAGGAGESTPTSGSSSSSGSGSNDSGNNNSNAGSGSNGSSSGSNDSGNNNNNNNNNSGSNSGSGSNDSGNNNNNNSGSGSNSDSSSNDSSNNNNDSGSNSNSNGSSSDSQFWIRWLWLWLW</sequence>
<keyword evidence="2" id="KW-1185">Reference proteome</keyword>
<dbReference type="Proteomes" id="UP001165064">
    <property type="component" value="Unassembled WGS sequence"/>
</dbReference>
<gene>
    <name evidence="1" type="ORF">Amon02_000532600</name>
</gene>
<accession>A0ACB5T5M5</accession>
<organism evidence="1 2">
    <name type="scientific">Ambrosiozyma monospora</name>
    <name type="common">Yeast</name>
    <name type="synonym">Endomycopsis monosporus</name>
    <dbReference type="NCBI Taxonomy" id="43982"/>
    <lineage>
        <taxon>Eukaryota</taxon>
        <taxon>Fungi</taxon>
        <taxon>Dikarya</taxon>
        <taxon>Ascomycota</taxon>
        <taxon>Saccharomycotina</taxon>
        <taxon>Pichiomycetes</taxon>
        <taxon>Pichiales</taxon>
        <taxon>Pichiaceae</taxon>
        <taxon>Ambrosiozyma</taxon>
    </lineage>
</organism>
<evidence type="ECO:0000313" key="2">
    <source>
        <dbReference type="Proteomes" id="UP001165064"/>
    </source>
</evidence>
<proteinExistence type="predicted"/>
<dbReference type="EMBL" id="BSXS01003886">
    <property type="protein sequence ID" value="GME82117.1"/>
    <property type="molecule type" value="Genomic_DNA"/>
</dbReference>